<accession>A0ABT8M6C5</accession>
<reference evidence="2" key="1">
    <citation type="submission" date="2019-05" db="EMBL/GenBank/DDBJ databases">
        <title>Methanoculleus sp. FWC-SCC1, a methanogenic archaeon isolated from deep marine cold seep.</title>
        <authorList>
            <person name="Chen Y.-W."/>
            <person name="Chen S.-C."/>
            <person name="Teng N.-H."/>
            <person name="Lai M.-C."/>
        </authorList>
    </citation>
    <scope>NUCLEOTIDE SEQUENCE</scope>
    <source>
        <strain evidence="2">FWC-SCC1</strain>
    </source>
</reference>
<dbReference type="Proteomes" id="UP001168338">
    <property type="component" value="Unassembled WGS sequence"/>
</dbReference>
<dbReference type="InterPro" id="IPR004942">
    <property type="entry name" value="Roadblock/LAMTOR2_dom"/>
</dbReference>
<organism evidence="2 3">
    <name type="scientific">Methanoculleus frigidifontis</name>
    <dbReference type="NCBI Taxonomy" id="2584085"/>
    <lineage>
        <taxon>Archaea</taxon>
        <taxon>Methanobacteriati</taxon>
        <taxon>Methanobacteriota</taxon>
        <taxon>Stenosarchaea group</taxon>
        <taxon>Methanomicrobia</taxon>
        <taxon>Methanomicrobiales</taxon>
        <taxon>Methanomicrobiaceae</taxon>
        <taxon>Methanoculleus</taxon>
    </lineage>
</organism>
<keyword evidence="3" id="KW-1185">Reference proteome</keyword>
<dbReference type="RefSeq" id="WP_301662526.1">
    <property type="nucleotide sequence ID" value="NZ_VCYH01000001.1"/>
</dbReference>
<feature type="domain" description="Roadblock/LAMTOR2" evidence="1">
    <location>
        <begin position="124"/>
        <end position="209"/>
    </location>
</feature>
<protein>
    <submittedName>
        <fullName evidence="2">Roadblock/LC7 domain-containing protein</fullName>
    </submittedName>
</protein>
<evidence type="ECO:0000259" key="1">
    <source>
        <dbReference type="SMART" id="SM00960"/>
    </source>
</evidence>
<name>A0ABT8M6C5_9EURY</name>
<evidence type="ECO:0000313" key="3">
    <source>
        <dbReference type="Proteomes" id="UP001168338"/>
    </source>
</evidence>
<dbReference type="EMBL" id="VCYH01000001">
    <property type="protein sequence ID" value="MDN7023484.1"/>
    <property type="molecule type" value="Genomic_DNA"/>
</dbReference>
<dbReference type="SUPFAM" id="SSF103196">
    <property type="entry name" value="Roadblock/LC7 domain"/>
    <property type="match status" value="1"/>
</dbReference>
<gene>
    <name evidence="2" type="ORF">FGU65_00970</name>
</gene>
<comment type="caution">
    <text evidence="2">The sequence shown here is derived from an EMBL/GenBank/DDBJ whole genome shotgun (WGS) entry which is preliminary data.</text>
</comment>
<sequence>MLPDGRLLGKMQGPLENLMSITPGFTGRLWITDPEGAGFLVVETGHPIAARFEDDDGISIQQGDEAIERIRSLPTIECEMAVYTPDELDEAWDYCCDAGCAVARETVEEPEPEPEPVDIEMMMSAERLEQIGKQPGVVAVSVFHEGFALQSFGNADVEQIAAVAEDLLRAGIRIVSDMAMGDLTQIILESPEGKLITAPYGELFICVLTEPDAHLGLIRLAIRRIQEDLVRP</sequence>
<evidence type="ECO:0000313" key="2">
    <source>
        <dbReference type="EMBL" id="MDN7023484.1"/>
    </source>
</evidence>
<dbReference type="Pfam" id="PF03259">
    <property type="entry name" value="Robl_LC7"/>
    <property type="match status" value="1"/>
</dbReference>
<proteinExistence type="predicted"/>
<dbReference type="Gene3D" id="3.30.450.30">
    <property type="entry name" value="Dynein light chain 2a, cytoplasmic"/>
    <property type="match status" value="1"/>
</dbReference>
<dbReference type="SMART" id="SM00960">
    <property type="entry name" value="Robl_LC7"/>
    <property type="match status" value="1"/>
</dbReference>